<feature type="compositionally biased region" description="Polar residues" evidence="1">
    <location>
        <begin position="9"/>
        <end position="19"/>
    </location>
</feature>
<evidence type="ECO:0000256" key="1">
    <source>
        <dbReference type="SAM" id="MobiDB-lite"/>
    </source>
</evidence>
<evidence type="ECO:0000313" key="3">
    <source>
        <dbReference type="Proteomes" id="UP001239445"/>
    </source>
</evidence>
<dbReference type="AlphaFoldDB" id="A0AAJ0BFJ7"/>
<feature type="compositionally biased region" description="Low complexity" evidence="1">
    <location>
        <begin position="213"/>
        <end position="225"/>
    </location>
</feature>
<dbReference type="Proteomes" id="UP001239445">
    <property type="component" value="Unassembled WGS sequence"/>
</dbReference>
<feature type="compositionally biased region" description="Low complexity" evidence="1">
    <location>
        <begin position="170"/>
        <end position="183"/>
    </location>
</feature>
<feature type="region of interest" description="Disordered" evidence="1">
    <location>
        <begin position="1"/>
        <end position="38"/>
    </location>
</feature>
<organism evidence="2 3">
    <name type="scientific">Echria macrotheca</name>
    <dbReference type="NCBI Taxonomy" id="438768"/>
    <lineage>
        <taxon>Eukaryota</taxon>
        <taxon>Fungi</taxon>
        <taxon>Dikarya</taxon>
        <taxon>Ascomycota</taxon>
        <taxon>Pezizomycotina</taxon>
        <taxon>Sordariomycetes</taxon>
        <taxon>Sordariomycetidae</taxon>
        <taxon>Sordariales</taxon>
        <taxon>Schizotheciaceae</taxon>
        <taxon>Echria</taxon>
    </lineage>
</organism>
<reference evidence="2" key="1">
    <citation type="submission" date="2023-06" db="EMBL/GenBank/DDBJ databases">
        <title>Genome-scale phylogeny and comparative genomics of the fungal order Sordariales.</title>
        <authorList>
            <consortium name="Lawrence Berkeley National Laboratory"/>
            <person name="Hensen N."/>
            <person name="Bonometti L."/>
            <person name="Westerberg I."/>
            <person name="Brannstrom I.O."/>
            <person name="Guillou S."/>
            <person name="Cros-Aarteil S."/>
            <person name="Calhoun S."/>
            <person name="Haridas S."/>
            <person name="Kuo A."/>
            <person name="Mondo S."/>
            <person name="Pangilinan J."/>
            <person name="Riley R."/>
            <person name="Labutti K."/>
            <person name="Andreopoulos B."/>
            <person name="Lipzen A."/>
            <person name="Chen C."/>
            <person name="Yanf M."/>
            <person name="Daum C."/>
            <person name="Ng V."/>
            <person name="Clum A."/>
            <person name="Steindorff A."/>
            <person name="Ohm R."/>
            <person name="Martin F."/>
            <person name="Silar P."/>
            <person name="Natvig D."/>
            <person name="Lalanne C."/>
            <person name="Gautier V."/>
            <person name="Ament-Velasquez S.L."/>
            <person name="Kruys A."/>
            <person name="Hutchinson M.I."/>
            <person name="Powell A.J."/>
            <person name="Barry K."/>
            <person name="Miller A.N."/>
            <person name="Grigoriev I.V."/>
            <person name="Debuchy R."/>
            <person name="Gladieux P."/>
            <person name="Thoren M.H."/>
            <person name="Johannesson H."/>
        </authorList>
    </citation>
    <scope>NUCLEOTIDE SEQUENCE</scope>
    <source>
        <strain evidence="2">PSN4</strain>
    </source>
</reference>
<dbReference type="EMBL" id="MU839831">
    <property type="protein sequence ID" value="KAK1757067.1"/>
    <property type="molecule type" value="Genomic_DNA"/>
</dbReference>
<protein>
    <submittedName>
        <fullName evidence="2">Uncharacterized protein</fullName>
    </submittedName>
</protein>
<feature type="region of interest" description="Disordered" evidence="1">
    <location>
        <begin position="115"/>
        <end position="135"/>
    </location>
</feature>
<gene>
    <name evidence="2" type="ORF">QBC47DRAFT_174694</name>
</gene>
<keyword evidence="3" id="KW-1185">Reference proteome</keyword>
<evidence type="ECO:0000313" key="2">
    <source>
        <dbReference type="EMBL" id="KAK1757067.1"/>
    </source>
</evidence>
<name>A0AAJ0BFJ7_9PEZI</name>
<comment type="caution">
    <text evidence="2">The sequence shown here is derived from an EMBL/GenBank/DDBJ whole genome shotgun (WGS) entry which is preliminary data.</text>
</comment>
<accession>A0AAJ0BFJ7</accession>
<feature type="region of interest" description="Disordered" evidence="1">
    <location>
        <begin position="212"/>
        <end position="231"/>
    </location>
</feature>
<feature type="region of interest" description="Disordered" evidence="1">
    <location>
        <begin position="155"/>
        <end position="183"/>
    </location>
</feature>
<sequence length="368" mass="40561">MPGGEKGTPSGQIFRNSSFPRVGGSDGGRDEDEGYSLNISNCPPDLPDSALLHGVFVFAHHHYGTKDARLGDSGPKGRSDSHPPLLYVICKSRLGDGHGGGQRYRIGILVSQPRSGNLSGFPTPPTHISRTDNRSETIQRCPRIMDSITNSVLTTASRIEPPGPPTDQQPNKPSPGRRSPPKRWSVPWRRWMKWWMKVHSFVLSWRGRWTTVSAPSPSSSGPNPAADDHWPALLQQSGPCADSDARRAASPINWDLPALIHTCMRTLVNGSPWSTFPIDYTASLQTRAVANDCHDDGQARGSRRRLRSLSAGCAAGRRLPRRDAMPVAHRLCTARATLTIDRRVRRIREAPWRRSPQSLCGYTPARTL</sequence>
<proteinExistence type="predicted"/>